<feature type="binding site" evidence="10">
    <location>
        <position position="252"/>
    </location>
    <ligand>
        <name>beta-D-galactose</name>
        <dbReference type="ChEBI" id="CHEBI:27667"/>
    </ligand>
</feature>
<dbReference type="PROSITE" id="PS51257">
    <property type="entry name" value="PROKAR_LIPOPROTEIN"/>
    <property type="match status" value="1"/>
</dbReference>
<sequence>MKWVEREFGHYHGEPVIEYTLTNNLGMSVSCLNYGCTITKIIVPDRHGKLENVVLGFDTLEEYVDFSPYFGSVIGRVAGRIKYAAFELDGVEYKLEANEFPNHLHGGRKGFDKRIWKTEPVEQVDAVGIRFTYLSPDGEEGYPGNLEINILYLLSNTNELSITYEAKTDRKTLINLTNHSYFNLSGNVKRDCTEHILQLDSERFLELGYDLIPTGKIIESKNTPFDFNQGRLLKSGIKSSHPQNILVGNGYDHPLLFAKKGENTITLSEKESGRSLIITTDQPCVVLYTSNQLSGPFSIAGVPARNYLGVCLETQGLPDAIHHPNFPSIILNPEDVYQSTTRYRFFSNTIGV</sequence>
<dbReference type="PANTHER" id="PTHR10091:SF0">
    <property type="entry name" value="GALACTOSE MUTAROTASE"/>
    <property type="match status" value="1"/>
</dbReference>
<keyword evidence="7 8" id="KW-0119">Carbohydrate metabolism</keyword>
<evidence type="ECO:0000256" key="9">
    <source>
        <dbReference type="PIRSR" id="PIRSR005096-1"/>
    </source>
</evidence>
<dbReference type="SUPFAM" id="SSF74650">
    <property type="entry name" value="Galactose mutarotase-like"/>
    <property type="match status" value="1"/>
</dbReference>
<comment type="similarity">
    <text evidence="3 8">Belongs to the aldose epimerase family.</text>
</comment>
<evidence type="ECO:0000256" key="7">
    <source>
        <dbReference type="ARBA" id="ARBA00023277"/>
    </source>
</evidence>
<dbReference type="Pfam" id="PF01263">
    <property type="entry name" value="Aldose_epim"/>
    <property type="match status" value="1"/>
</dbReference>
<dbReference type="InterPro" id="IPR047215">
    <property type="entry name" value="Galactose_mutarotase-like"/>
</dbReference>
<dbReference type="Proteomes" id="UP000481621">
    <property type="component" value="Unassembled WGS sequence"/>
</dbReference>
<feature type="active site" description="Proton acceptor" evidence="9">
    <location>
        <position position="313"/>
    </location>
</feature>
<dbReference type="GO" id="GO:0005737">
    <property type="term" value="C:cytoplasm"/>
    <property type="evidence" value="ECO:0007669"/>
    <property type="project" value="TreeGrafter"/>
</dbReference>
<comment type="caution">
    <text evidence="12">The sequence shown here is derived from an EMBL/GenBank/DDBJ whole genome shotgun (WGS) entry which is preliminary data.</text>
</comment>
<evidence type="ECO:0000256" key="10">
    <source>
        <dbReference type="PIRSR" id="PIRSR005096-2"/>
    </source>
</evidence>
<dbReference type="GO" id="GO:0033499">
    <property type="term" value="P:galactose catabolic process via UDP-galactose, Leloir pathway"/>
    <property type="evidence" value="ECO:0007669"/>
    <property type="project" value="TreeGrafter"/>
</dbReference>
<dbReference type="CDD" id="cd09019">
    <property type="entry name" value="galactose_mutarotase_like"/>
    <property type="match status" value="1"/>
</dbReference>
<dbReference type="EC" id="5.1.3.3" evidence="4 8"/>
<dbReference type="InterPro" id="IPR015443">
    <property type="entry name" value="Aldose_1-epimerase"/>
</dbReference>
<dbReference type="InterPro" id="IPR018052">
    <property type="entry name" value="Ald1_epimerase_CS"/>
</dbReference>
<comment type="pathway">
    <text evidence="2 8">Carbohydrate metabolism; hexose metabolism.</text>
</comment>
<comment type="catalytic activity">
    <reaction evidence="1 8">
        <text>alpha-D-glucose = beta-D-glucose</text>
        <dbReference type="Rhea" id="RHEA:10264"/>
        <dbReference type="ChEBI" id="CHEBI:15903"/>
        <dbReference type="ChEBI" id="CHEBI:17925"/>
        <dbReference type="EC" id="5.1.3.3"/>
    </reaction>
</comment>
<dbReference type="EMBL" id="JAAIUV010000003">
    <property type="protein sequence ID" value="NEX77834.1"/>
    <property type="molecule type" value="Genomic_DNA"/>
</dbReference>
<dbReference type="UniPathway" id="UPA00242"/>
<evidence type="ECO:0000256" key="3">
    <source>
        <dbReference type="ARBA" id="ARBA00006206"/>
    </source>
</evidence>
<evidence type="ECO:0000256" key="5">
    <source>
        <dbReference type="ARBA" id="ARBA00014165"/>
    </source>
</evidence>
<dbReference type="GO" id="GO:0030246">
    <property type="term" value="F:carbohydrate binding"/>
    <property type="evidence" value="ECO:0007669"/>
    <property type="project" value="InterPro"/>
</dbReference>
<keyword evidence="6 8" id="KW-0413">Isomerase</keyword>
<evidence type="ECO:0000256" key="4">
    <source>
        <dbReference type="ARBA" id="ARBA00013185"/>
    </source>
</evidence>
<gene>
    <name evidence="12" type="ORF">G4Z05_02890</name>
</gene>
<dbReference type="GO" id="GO:0004034">
    <property type="term" value="F:aldose 1-epimerase activity"/>
    <property type="evidence" value="ECO:0007669"/>
    <property type="project" value="UniProtKB-EC"/>
</dbReference>
<dbReference type="PANTHER" id="PTHR10091">
    <property type="entry name" value="ALDOSE-1-EPIMERASE"/>
    <property type="match status" value="1"/>
</dbReference>
<dbReference type="InterPro" id="IPR011013">
    <property type="entry name" value="Gal_mutarotase_sf_dom"/>
</dbReference>
<keyword evidence="13" id="KW-1185">Reference proteome</keyword>
<dbReference type="NCBIfam" id="NF008277">
    <property type="entry name" value="PRK11055.1"/>
    <property type="match status" value="1"/>
</dbReference>
<evidence type="ECO:0000313" key="13">
    <source>
        <dbReference type="Proteomes" id="UP000481621"/>
    </source>
</evidence>
<accession>A0A6B3TLL8</accession>
<feature type="binding site" evidence="11">
    <location>
        <begin position="179"/>
        <end position="181"/>
    </location>
    <ligand>
        <name>beta-D-galactose</name>
        <dbReference type="ChEBI" id="CHEBI:27667"/>
    </ligand>
</feature>
<name>A0A6B3TLL8_9BACI</name>
<proteinExistence type="inferred from homology"/>
<dbReference type="InterPro" id="IPR008183">
    <property type="entry name" value="Aldose_1/G6P_1-epimerase"/>
</dbReference>
<dbReference type="Gene3D" id="2.70.98.10">
    <property type="match status" value="1"/>
</dbReference>
<organism evidence="12 13">
    <name type="scientific">Neobacillus thermocopriae</name>
    <dbReference type="NCBI Taxonomy" id="1215031"/>
    <lineage>
        <taxon>Bacteria</taxon>
        <taxon>Bacillati</taxon>
        <taxon>Bacillota</taxon>
        <taxon>Bacilli</taxon>
        <taxon>Bacillales</taxon>
        <taxon>Bacillaceae</taxon>
        <taxon>Neobacillus</taxon>
    </lineage>
</organism>
<evidence type="ECO:0000256" key="1">
    <source>
        <dbReference type="ARBA" id="ARBA00001614"/>
    </source>
</evidence>
<evidence type="ECO:0000256" key="2">
    <source>
        <dbReference type="ARBA" id="ARBA00005028"/>
    </source>
</evidence>
<dbReference type="PIRSF" id="PIRSF005096">
    <property type="entry name" value="GALM"/>
    <property type="match status" value="1"/>
</dbReference>
<evidence type="ECO:0000313" key="12">
    <source>
        <dbReference type="EMBL" id="NEX77834.1"/>
    </source>
</evidence>
<evidence type="ECO:0000256" key="11">
    <source>
        <dbReference type="PIRSR" id="PIRSR005096-3"/>
    </source>
</evidence>
<reference evidence="12" key="1">
    <citation type="submission" date="2020-02" db="EMBL/GenBank/DDBJ databases">
        <title>Bacillus sedimentmangrovi sp. nov., isolated from sediment of the mangrove ecosystem.</title>
        <authorList>
            <person name="Liu G."/>
        </authorList>
    </citation>
    <scope>NUCLEOTIDE SEQUENCE [LARGE SCALE GENOMIC DNA]</scope>
    <source>
        <strain evidence="12">SgZ-7</strain>
    </source>
</reference>
<dbReference type="PROSITE" id="PS00545">
    <property type="entry name" value="ALDOSE_1_EPIMERASE"/>
    <property type="match status" value="1"/>
</dbReference>
<protein>
    <recommendedName>
        <fullName evidence="5 8">Aldose 1-epimerase</fullName>
        <ecNumber evidence="4 8">5.1.3.3</ecNumber>
    </recommendedName>
</protein>
<evidence type="ECO:0000256" key="6">
    <source>
        <dbReference type="ARBA" id="ARBA00023235"/>
    </source>
</evidence>
<dbReference type="RefSeq" id="WP_163250386.1">
    <property type="nucleotide sequence ID" value="NZ_JAAIUV010000003.1"/>
</dbReference>
<dbReference type="InterPro" id="IPR014718">
    <property type="entry name" value="GH-type_carb-bd"/>
</dbReference>
<feature type="active site" description="Proton donor" evidence="9">
    <location>
        <position position="179"/>
    </location>
</feature>
<evidence type="ECO:0000256" key="8">
    <source>
        <dbReference type="PIRNR" id="PIRNR005096"/>
    </source>
</evidence>
<dbReference type="GO" id="GO:0006006">
    <property type="term" value="P:glucose metabolic process"/>
    <property type="evidence" value="ECO:0007669"/>
    <property type="project" value="TreeGrafter"/>
</dbReference>
<dbReference type="AlphaFoldDB" id="A0A6B3TLL8"/>